<dbReference type="PANTHER" id="PTHR39244:SF5">
    <property type="entry name" value="NATTERIN-3-LIKE"/>
    <property type="match status" value="1"/>
</dbReference>
<dbReference type="InterPro" id="IPR053237">
    <property type="entry name" value="Natterin_C"/>
</dbReference>
<feature type="compositionally biased region" description="Basic and acidic residues" evidence="1">
    <location>
        <begin position="1"/>
        <end position="18"/>
    </location>
</feature>
<gene>
    <name evidence="2" type="ORF">FPE_LOCUS24199</name>
</gene>
<proteinExistence type="predicted"/>
<name>A0AAD2E4A8_9LAMI</name>
<dbReference type="EMBL" id="OU503050">
    <property type="protein sequence ID" value="CAI9776769.1"/>
    <property type="molecule type" value="Genomic_DNA"/>
</dbReference>
<sequence length="214" mass="23856">MRETEGRIETRENAHSEADSLQTGHPMVTRRKLGIFKPKGKESCLNAGVSTISNEARLVVSETVVLRDIYNVDFRIQDSRIYNETVITMATENAVNDSQEPNTIDLKLSHVETNIATWNVSVSLKLGAKEIGTPKITDGKVELSGDFTRIHMHGEAMTTTQTLETTYKVTIPAKTRVRVSMLATKGSCNVPFSYTQHDTFTHGQQVTYYMDDGV</sequence>
<dbReference type="Proteomes" id="UP000834106">
    <property type="component" value="Chromosome 15"/>
</dbReference>
<keyword evidence="3" id="KW-1185">Reference proteome</keyword>
<protein>
    <submittedName>
        <fullName evidence="2">Uncharacterized protein</fullName>
    </submittedName>
</protein>
<dbReference type="SUPFAM" id="SSF56973">
    <property type="entry name" value="Aerolisin/ETX pore-forming domain"/>
    <property type="match status" value="1"/>
</dbReference>
<evidence type="ECO:0000313" key="2">
    <source>
        <dbReference type="EMBL" id="CAI9776769.1"/>
    </source>
</evidence>
<reference evidence="2" key="1">
    <citation type="submission" date="2023-05" db="EMBL/GenBank/DDBJ databases">
        <authorList>
            <person name="Huff M."/>
        </authorList>
    </citation>
    <scope>NUCLEOTIDE SEQUENCE</scope>
</reference>
<dbReference type="Gene3D" id="2.170.15.10">
    <property type="entry name" value="Proaerolysin, chain A, domain 3"/>
    <property type="match status" value="1"/>
</dbReference>
<evidence type="ECO:0000313" key="3">
    <source>
        <dbReference type="Proteomes" id="UP000834106"/>
    </source>
</evidence>
<organism evidence="2 3">
    <name type="scientific">Fraxinus pennsylvanica</name>
    <dbReference type="NCBI Taxonomy" id="56036"/>
    <lineage>
        <taxon>Eukaryota</taxon>
        <taxon>Viridiplantae</taxon>
        <taxon>Streptophyta</taxon>
        <taxon>Embryophyta</taxon>
        <taxon>Tracheophyta</taxon>
        <taxon>Spermatophyta</taxon>
        <taxon>Magnoliopsida</taxon>
        <taxon>eudicotyledons</taxon>
        <taxon>Gunneridae</taxon>
        <taxon>Pentapetalae</taxon>
        <taxon>asterids</taxon>
        <taxon>lamiids</taxon>
        <taxon>Lamiales</taxon>
        <taxon>Oleaceae</taxon>
        <taxon>Oleeae</taxon>
        <taxon>Fraxinus</taxon>
    </lineage>
</organism>
<dbReference type="CDD" id="cd20216">
    <property type="entry name" value="PFM_HFR-2-like"/>
    <property type="match status" value="1"/>
</dbReference>
<evidence type="ECO:0000256" key="1">
    <source>
        <dbReference type="SAM" id="MobiDB-lite"/>
    </source>
</evidence>
<accession>A0AAD2E4A8</accession>
<feature type="region of interest" description="Disordered" evidence="1">
    <location>
        <begin position="1"/>
        <end position="24"/>
    </location>
</feature>
<dbReference type="AlphaFoldDB" id="A0AAD2E4A8"/>
<dbReference type="PANTHER" id="PTHR39244">
    <property type="entry name" value="NATTERIN-4"/>
    <property type="match status" value="1"/>
</dbReference>